<dbReference type="EMBL" id="LVLJ01001645">
    <property type="protein sequence ID" value="OAE28826.1"/>
    <property type="molecule type" value="Genomic_DNA"/>
</dbReference>
<keyword evidence="1" id="KW-0732">Signal</keyword>
<name>A0A176W9P0_MARPO</name>
<proteinExistence type="predicted"/>
<sequence>MVVFLELSLPELVLCPASGGAPEETCDLNQVHVTQREHAHVLSLLDLQERCGRPFVRHRRHASDPVGCKSYKSISEFYSTLIVTQSMAPYSPVAELQKASADFAGQAGLGSSRIDFTDVITVVGGKLGRLDLPALSPLTAN</sequence>
<comment type="caution">
    <text evidence="2">The sequence shown here is derived from an EMBL/GenBank/DDBJ whole genome shotgun (WGS) entry which is preliminary data.</text>
</comment>
<protein>
    <submittedName>
        <fullName evidence="2">Uncharacterized protein</fullName>
    </submittedName>
</protein>
<reference evidence="2" key="1">
    <citation type="submission" date="2016-03" db="EMBL/GenBank/DDBJ databases">
        <title>Mechanisms controlling the formation of the plant cell surface in tip-growing cells are functionally conserved among land plants.</title>
        <authorList>
            <person name="Honkanen S."/>
            <person name="Jones V.A."/>
            <person name="Morieri G."/>
            <person name="Champion C."/>
            <person name="Hetherington A.J."/>
            <person name="Kelly S."/>
            <person name="Saint-Marcoux D."/>
            <person name="Proust H."/>
            <person name="Prescott H."/>
            <person name="Dolan L."/>
        </authorList>
    </citation>
    <scope>NUCLEOTIDE SEQUENCE [LARGE SCALE GENOMIC DNA]</scope>
    <source>
        <tissue evidence="2">Whole gametophyte</tissue>
    </source>
</reference>
<feature type="chain" id="PRO_5008052351" evidence="1">
    <location>
        <begin position="20"/>
        <end position="141"/>
    </location>
</feature>
<evidence type="ECO:0000313" key="3">
    <source>
        <dbReference type="Proteomes" id="UP000077202"/>
    </source>
</evidence>
<dbReference type="Proteomes" id="UP000077202">
    <property type="component" value="Unassembled WGS sequence"/>
</dbReference>
<evidence type="ECO:0000256" key="1">
    <source>
        <dbReference type="SAM" id="SignalP"/>
    </source>
</evidence>
<feature type="signal peptide" evidence="1">
    <location>
        <begin position="1"/>
        <end position="19"/>
    </location>
</feature>
<keyword evidence="3" id="KW-1185">Reference proteome</keyword>
<accession>A0A176W9P0</accession>
<gene>
    <name evidence="2" type="ORF">AXG93_684s1040</name>
</gene>
<dbReference type="AlphaFoldDB" id="A0A176W9P0"/>
<evidence type="ECO:0000313" key="2">
    <source>
        <dbReference type="EMBL" id="OAE28826.1"/>
    </source>
</evidence>
<organism evidence="2 3">
    <name type="scientific">Marchantia polymorpha subsp. ruderalis</name>
    <dbReference type="NCBI Taxonomy" id="1480154"/>
    <lineage>
        <taxon>Eukaryota</taxon>
        <taxon>Viridiplantae</taxon>
        <taxon>Streptophyta</taxon>
        <taxon>Embryophyta</taxon>
        <taxon>Marchantiophyta</taxon>
        <taxon>Marchantiopsida</taxon>
        <taxon>Marchantiidae</taxon>
        <taxon>Marchantiales</taxon>
        <taxon>Marchantiaceae</taxon>
        <taxon>Marchantia</taxon>
    </lineage>
</organism>